<dbReference type="InterPro" id="IPR036397">
    <property type="entry name" value="RNaseH_sf"/>
</dbReference>
<dbReference type="SUPFAM" id="SSF53098">
    <property type="entry name" value="Ribonuclease H-like"/>
    <property type="match status" value="1"/>
</dbReference>
<dbReference type="PROSITE" id="PS50878">
    <property type="entry name" value="RT_POL"/>
    <property type="match status" value="1"/>
</dbReference>
<dbReference type="Gene3D" id="3.30.420.10">
    <property type="entry name" value="Ribonuclease H-like superfamily/Ribonuclease H"/>
    <property type="match status" value="1"/>
</dbReference>
<dbReference type="InterPro" id="IPR012337">
    <property type="entry name" value="RNaseH-like_sf"/>
</dbReference>
<dbReference type="InterPro" id="IPR043502">
    <property type="entry name" value="DNA/RNA_pol_sf"/>
</dbReference>
<dbReference type="InterPro" id="IPR044730">
    <property type="entry name" value="RNase_H-like_dom_plant"/>
</dbReference>
<keyword evidence="1" id="KW-0479">Metal-binding</keyword>
<evidence type="ECO:0008006" key="6">
    <source>
        <dbReference type="Google" id="ProtNLM"/>
    </source>
</evidence>
<dbReference type="PANTHER" id="PTHR33116">
    <property type="entry name" value="REVERSE TRANSCRIPTASE ZINC-BINDING DOMAIN-CONTAINING PROTEIN-RELATED-RELATED"/>
    <property type="match status" value="1"/>
</dbReference>
<feature type="compositionally biased region" description="Polar residues" evidence="2">
    <location>
        <begin position="246"/>
        <end position="272"/>
    </location>
</feature>
<name>A0A2N9F3J8_FAGSY</name>
<dbReference type="PANTHER" id="PTHR33116:SF86">
    <property type="entry name" value="REVERSE TRANSCRIPTASE DOMAIN-CONTAINING PROTEIN"/>
    <property type="match status" value="1"/>
</dbReference>
<feature type="region of interest" description="Disordered" evidence="2">
    <location>
        <begin position="126"/>
        <end position="184"/>
    </location>
</feature>
<dbReference type="Pfam" id="PF00078">
    <property type="entry name" value="RVT_1"/>
    <property type="match status" value="1"/>
</dbReference>
<dbReference type="GO" id="GO:0003676">
    <property type="term" value="F:nucleic acid binding"/>
    <property type="evidence" value="ECO:0007669"/>
    <property type="project" value="InterPro"/>
</dbReference>
<keyword evidence="1" id="KW-0863">Zinc-finger</keyword>
<dbReference type="SUPFAM" id="SSF56672">
    <property type="entry name" value="DNA/RNA polymerases"/>
    <property type="match status" value="1"/>
</dbReference>
<feature type="compositionally biased region" description="Low complexity" evidence="2">
    <location>
        <begin position="157"/>
        <end position="170"/>
    </location>
</feature>
<feature type="domain" description="Reverse transcriptase" evidence="4">
    <location>
        <begin position="741"/>
        <end position="1022"/>
    </location>
</feature>
<evidence type="ECO:0000313" key="5">
    <source>
        <dbReference type="EMBL" id="SPC85546.1"/>
    </source>
</evidence>
<feature type="compositionally biased region" description="Polar residues" evidence="2">
    <location>
        <begin position="321"/>
        <end position="333"/>
    </location>
</feature>
<protein>
    <recommendedName>
        <fullName evidence="6">CCHC-type domain-containing protein</fullName>
    </recommendedName>
</protein>
<feature type="region of interest" description="Disordered" evidence="2">
    <location>
        <begin position="217"/>
        <end position="339"/>
    </location>
</feature>
<dbReference type="InterPro" id="IPR002156">
    <property type="entry name" value="RNaseH_domain"/>
</dbReference>
<sequence>MTEENAKRISAHVGNLLKIDINETGTITVGKYLRMKVEIEAYAPLKCGFLMDQSPHPDAWFEFKYERLSDFCFHCGRLGHLKIDCNFDPPSDLALKWDIGPKGYGPWIQANPTEQKSSRLTEIIARPKSASQDYEYRARQSPSQTTHSHHNPVMDLPSSSQNPSPNTQSTNHHETPSPPQNLATTQTQITNTNQNTTPQTTNNPQPTIQNRLYLQSPSPFQAGIPSLQQNKFSTGEPCRGPPQSFPTPISSPSQSHRQQNPRTTTTDYHNSISGGGPKSSSTRTSTPPYSLPQTHRQQNPNTVTSGHHGLISGGEPKESITPISTPKSQSPTKKNPLFFPKTATTEHLGMTSDLPIQADPHVTLDLGNLTTCSDTSFSTSQLTHNLQQSNNPLPIPVSSQPPHLTHTQTEPSPHHALISQPTPNTDPNSILTEAFLLFKAIHTHGQTNAKILPTLKKDSTELSPIQNGAPLSPKASVYHFPATTSDHNPIILNTNGIDSSSPKPFRFEAMWTRDGSSTQVIKDAWNCLVFGSPLYKFVKKLKVSKNDLIWWNKHCFGQLQTRNKVLSEAINSIQQLAPTEANLQKEKTLTWEFNENLRREDLLWKQKSRVQWLTSPNLNTKFFHVSTIIRRRKNAIDFLKNDNNEWLSDRNEIGDCFVQFFQNLFSSSNPQFPDDLDNLISPVISDEDNILLSAIPSADEIKQTLFSLGSDKSPGPDGMSALFYKHYWEIISHDLIEAITSFFTRGHILTEINRTFITLIPKSDKAAKVNQFRPISLCNTIYKIISKILAARLKPLLHKVISPWQSAFVPGRVIQDNSIIAHEVLNTMKRKSGFVGLMALKIDTEKAFDTMEWPFILNVLRLHGFSSTWINWVSQCISTPTFSFLINGSPFGNIKSSRGLRQGDPLSPFLYIIGADVLSRLLQRAESLGSLKGIKISPGCPQISHLQFADDLLIFSKAIPSSARSILDCLASYQAWSGQKINYSKSGVIFSKNTTGQTSANLCHLLNLKKSSPTTKHLGLPLELNRAKSSSFQDLIEKIQNRVAGWKTKLLSQAARTTLISNVAASIPSYTMSSLLLPKTICKKIDSSLRGFWWGASPGKNHMCLKSWKSICQPKSYGGLGLRRSLDTNYALISKLGWSLAVDEDKAWVSLLKSKYLKGVPFMQIIPSQNCSWLWKGILKSRSLLRKGLCTKIGNGQHTAIWESPWIPSLDNFIPPAPTNIHPSIHRHQLLPKLSLQPPHHHTLPHEILKTFLFHQQAWEFSSQHTTIPTHKPWSPPPPGWHKINFDAAVRPNQVYLAAICRNHMGRITHAWLSADSHGDSLWAEAKAALFAVSSALASGLDSIIFEGDSLQVISSLQNSATSPHWSISNIINDINVLALSFSCISFSHVLRAANTLAHSFAAWAPFCSGLGAIPISSIPAHVVQADMVDGIGPLPPSFS</sequence>
<feature type="compositionally biased region" description="Low complexity" evidence="2">
    <location>
        <begin position="278"/>
        <end position="288"/>
    </location>
</feature>
<feature type="region of interest" description="Disordered" evidence="2">
    <location>
        <begin position="380"/>
        <end position="425"/>
    </location>
</feature>
<evidence type="ECO:0000259" key="4">
    <source>
        <dbReference type="PROSITE" id="PS50878"/>
    </source>
</evidence>
<dbReference type="InterPro" id="IPR000477">
    <property type="entry name" value="RT_dom"/>
</dbReference>
<dbReference type="Pfam" id="PF14392">
    <property type="entry name" value="zf-CCHC_4"/>
    <property type="match status" value="1"/>
</dbReference>
<feature type="compositionally biased region" description="Polar residues" evidence="2">
    <location>
        <begin position="291"/>
        <end position="305"/>
    </location>
</feature>
<dbReference type="PROSITE" id="PS50158">
    <property type="entry name" value="ZF_CCHC"/>
    <property type="match status" value="1"/>
</dbReference>
<evidence type="ECO:0000259" key="3">
    <source>
        <dbReference type="PROSITE" id="PS50158"/>
    </source>
</evidence>
<reference evidence="5" key="1">
    <citation type="submission" date="2018-02" db="EMBL/GenBank/DDBJ databases">
        <authorList>
            <person name="Cohen D.B."/>
            <person name="Kent A.D."/>
        </authorList>
    </citation>
    <scope>NUCLEOTIDE SEQUENCE</scope>
</reference>
<dbReference type="Pfam" id="PF13456">
    <property type="entry name" value="RVT_3"/>
    <property type="match status" value="1"/>
</dbReference>
<dbReference type="CDD" id="cd06222">
    <property type="entry name" value="RNase_H_like"/>
    <property type="match status" value="1"/>
</dbReference>
<organism evidence="5">
    <name type="scientific">Fagus sylvatica</name>
    <name type="common">Beechnut</name>
    <dbReference type="NCBI Taxonomy" id="28930"/>
    <lineage>
        <taxon>Eukaryota</taxon>
        <taxon>Viridiplantae</taxon>
        <taxon>Streptophyta</taxon>
        <taxon>Embryophyta</taxon>
        <taxon>Tracheophyta</taxon>
        <taxon>Spermatophyta</taxon>
        <taxon>Magnoliopsida</taxon>
        <taxon>eudicotyledons</taxon>
        <taxon>Gunneridae</taxon>
        <taxon>Pentapetalae</taxon>
        <taxon>rosids</taxon>
        <taxon>fabids</taxon>
        <taxon>Fagales</taxon>
        <taxon>Fagaceae</taxon>
        <taxon>Fagus</taxon>
    </lineage>
</organism>
<dbReference type="InterPro" id="IPR001878">
    <property type="entry name" value="Znf_CCHC"/>
</dbReference>
<evidence type="ECO:0000256" key="1">
    <source>
        <dbReference type="PROSITE-ProRule" id="PRU00047"/>
    </source>
</evidence>
<feature type="domain" description="CCHC-type" evidence="3">
    <location>
        <begin position="72"/>
        <end position="85"/>
    </location>
</feature>
<gene>
    <name evidence="5" type="ORF">FSB_LOCUS13428</name>
</gene>
<dbReference type="GO" id="GO:0004523">
    <property type="term" value="F:RNA-DNA hybrid ribonuclease activity"/>
    <property type="evidence" value="ECO:0007669"/>
    <property type="project" value="InterPro"/>
</dbReference>
<dbReference type="CDD" id="cd01650">
    <property type="entry name" value="RT_nLTR_like"/>
    <property type="match status" value="1"/>
</dbReference>
<feature type="compositionally biased region" description="Polar residues" evidence="2">
    <location>
        <begin position="380"/>
        <end position="411"/>
    </location>
</feature>
<dbReference type="GO" id="GO:0008270">
    <property type="term" value="F:zinc ion binding"/>
    <property type="evidence" value="ECO:0007669"/>
    <property type="project" value="UniProtKB-KW"/>
</dbReference>
<keyword evidence="1" id="KW-0862">Zinc</keyword>
<evidence type="ECO:0000256" key="2">
    <source>
        <dbReference type="SAM" id="MobiDB-lite"/>
    </source>
</evidence>
<accession>A0A2N9F3J8</accession>
<dbReference type="EMBL" id="OIVN01000785">
    <property type="protein sequence ID" value="SPC85546.1"/>
    <property type="molecule type" value="Genomic_DNA"/>
</dbReference>
<dbReference type="InterPro" id="IPR025836">
    <property type="entry name" value="Zn_knuckle_CX2CX4HX4C"/>
</dbReference>
<proteinExistence type="predicted"/>